<gene>
    <name evidence="1" type="ORF">PAAG_06454</name>
</gene>
<protein>
    <submittedName>
        <fullName evidence="1">Uncharacterized protein</fullName>
    </submittedName>
</protein>
<dbReference type="KEGG" id="pbl:PAAG_06454"/>
<organism evidence="1 2">
    <name type="scientific">Paracoccidioides lutzii (strain ATCC MYA-826 / Pb01)</name>
    <name type="common">Paracoccidioides brasiliensis</name>
    <dbReference type="NCBI Taxonomy" id="502779"/>
    <lineage>
        <taxon>Eukaryota</taxon>
        <taxon>Fungi</taxon>
        <taxon>Dikarya</taxon>
        <taxon>Ascomycota</taxon>
        <taxon>Pezizomycotina</taxon>
        <taxon>Eurotiomycetes</taxon>
        <taxon>Eurotiomycetidae</taxon>
        <taxon>Onygenales</taxon>
        <taxon>Ajellomycetaceae</taxon>
        <taxon>Paracoccidioides</taxon>
    </lineage>
</organism>
<proteinExistence type="predicted"/>
<name>C1H6R3_PARBA</name>
<evidence type="ECO:0000313" key="1">
    <source>
        <dbReference type="EMBL" id="EEH35407.2"/>
    </source>
</evidence>
<dbReference type="VEuPathDB" id="FungiDB:PAAG_06454"/>
<dbReference type="EMBL" id="KN294009">
    <property type="protein sequence ID" value="EEH35407.2"/>
    <property type="molecule type" value="Genomic_DNA"/>
</dbReference>
<dbReference type="GeneID" id="9094866"/>
<dbReference type="RefSeq" id="XP_015700122.1">
    <property type="nucleotide sequence ID" value="XM_015845896.1"/>
</dbReference>
<accession>C1H6R3</accession>
<keyword evidence="2" id="KW-1185">Reference proteome</keyword>
<evidence type="ECO:0000313" key="2">
    <source>
        <dbReference type="Proteomes" id="UP000002059"/>
    </source>
</evidence>
<dbReference type="HOGENOM" id="CLU_1787391_0_0_1"/>
<reference evidence="1 2" key="1">
    <citation type="journal article" date="2011" name="PLoS Genet.">
        <title>Comparative genomic analysis of human fungal pathogens causing paracoccidioidomycosis.</title>
        <authorList>
            <person name="Desjardins C.A."/>
            <person name="Champion M.D."/>
            <person name="Holder J.W."/>
            <person name="Muszewska A."/>
            <person name="Goldberg J."/>
            <person name="Bailao A.M."/>
            <person name="Brigido M.M."/>
            <person name="Ferreira M.E."/>
            <person name="Garcia A.M."/>
            <person name="Grynberg M."/>
            <person name="Gujja S."/>
            <person name="Heiman D.I."/>
            <person name="Henn M.R."/>
            <person name="Kodira C.D."/>
            <person name="Leon-Narvaez H."/>
            <person name="Longo L.V."/>
            <person name="Ma L.J."/>
            <person name="Malavazi I."/>
            <person name="Matsuo A.L."/>
            <person name="Morais F.V."/>
            <person name="Pereira M."/>
            <person name="Rodriguez-Brito S."/>
            <person name="Sakthikumar S."/>
            <person name="Salem-Izacc S.M."/>
            <person name="Sykes S.M."/>
            <person name="Teixeira M.M."/>
            <person name="Vallejo M.C."/>
            <person name="Walter M.E."/>
            <person name="Yandava C."/>
            <person name="Young S."/>
            <person name="Zeng Q."/>
            <person name="Zucker J."/>
            <person name="Felipe M.S."/>
            <person name="Goldman G.H."/>
            <person name="Haas B.J."/>
            <person name="McEwen J.G."/>
            <person name="Nino-Vega G."/>
            <person name="Puccia R."/>
            <person name="San-Blas G."/>
            <person name="Soares C.M."/>
            <person name="Birren B.W."/>
            <person name="Cuomo C.A."/>
        </authorList>
    </citation>
    <scope>NUCLEOTIDE SEQUENCE [LARGE SCALE GENOMIC DNA]</scope>
    <source>
        <strain evidence="2">ATCC MYA-826 / Pb01</strain>
    </source>
</reference>
<dbReference type="Proteomes" id="UP000002059">
    <property type="component" value="Partially assembled WGS sequence"/>
</dbReference>
<sequence>MALQYPSPHRLVGALASTVKLLFRTFGQQHEGYAVDFTHGSKPIFKFARRWAYLVSSNTNIRWHPFRHTVDEIDIGQIMAKKKKILTEGFRSPFYIQATLFPFPFPVIEASVQKKLKLRQARWARVRMNKTITGIFLPGKSDKAY</sequence>
<dbReference type="OrthoDB" id="10508919at2759"/>
<dbReference type="AlphaFoldDB" id="C1H6R3"/>